<gene>
    <name evidence="11" type="ORF">B0T24DRAFT_162651</name>
</gene>
<feature type="compositionally biased region" description="Basic and acidic residues" evidence="8">
    <location>
        <begin position="262"/>
        <end position="274"/>
    </location>
</feature>
<feature type="region of interest" description="Disordered" evidence="8">
    <location>
        <begin position="1"/>
        <end position="24"/>
    </location>
</feature>
<organism evidence="11 12">
    <name type="scientific">Lasiosphaeria ovina</name>
    <dbReference type="NCBI Taxonomy" id="92902"/>
    <lineage>
        <taxon>Eukaryota</taxon>
        <taxon>Fungi</taxon>
        <taxon>Dikarya</taxon>
        <taxon>Ascomycota</taxon>
        <taxon>Pezizomycotina</taxon>
        <taxon>Sordariomycetes</taxon>
        <taxon>Sordariomycetidae</taxon>
        <taxon>Sordariales</taxon>
        <taxon>Lasiosphaeriaceae</taxon>
        <taxon>Lasiosphaeria</taxon>
    </lineage>
</organism>
<dbReference type="InterPro" id="IPR035892">
    <property type="entry name" value="C2_domain_sf"/>
</dbReference>
<evidence type="ECO:0000256" key="5">
    <source>
        <dbReference type="ARBA" id="ARBA00023224"/>
    </source>
</evidence>
<dbReference type="SMART" id="SM00148">
    <property type="entry name" value="PLCXc"/>
    <property type="match status" value="2"/>
</dbReference>
<dbReference type="EC" id="3.1.4.11" evidence="7"/>
<dbReference type="PROSITE" id="PS50008">
    <property type="entry name" value="PIPLC_Y_DOMAIN"/>
    <property type="match status" value="1"/>
</dbReference>
<protein>
    <recommendedName>
        <fullName evidence="7">Phosphoinositide phospholipase C</fullName>
        <ecNumber evidence="7">3.1.4.11</ecNumber>
    </recommendedName>
</protein>
<feature type="region of interest" description="Disordered" evidence="8">
    <location>
        <begin position="262"/>
        <end position="339"/>
    </location>
</feature>
<sequence>MAENETVDKAAAAAASGPVTPVAPVTPTTAAATTAVMAVTSSSQLAAHQAGGGLSGEARRVKTLNAAILAHLHKIYDAHAKAHQWHADGTATFLRDIQHDGDIEVARELVLCKEKDWDFNSFLHYITLPTTNALAHPPDQDRDYSWSLSNYFISSSHNTYLTGNQLSSSSSASAYKNVLLRGGRCIEIDVWDGDESESDTSISSSDEEAAAAAAAAHQPDVYDKRKKRVTKVKKKIPTALLGKMALGEKLEQKLVKKLENYAEKKKPEPKKPHGSEPPTSPTPPATAPAPAPALAPAPVAEAPVAATPAADPRSHAGKKASISSSHSSHSSTRRALSFKEPRVLHGHTLTKEVSFRDVCVAVRKYGFVASDLPVIVSLEVHCCTEQQEAMVAIMEQEWVGHLLPEPKEDAQRLPAPGDLRGKILVKVKYTPPDGAKASRETPTPPGGASDGDEARPLPTTGTSPPGAGAASSAKKPAKKASKVIQALSKLGIYTRGVSFKSLAQPEATMPTHIFSLSENSVLEVHEKTPRELFNHNRHFLMRTYPSGLRIRSSNLDPAVFWRKGIQVVALNWQNWDGGMMLNEGMFAGTGGYVLKPEGYRTDKKSAALPPPAASETAPQATAVKHYTMDLTVEVLAAQSLPLPPGDRKAHSFHPYVKVEVHVEEPGERAGQPTKSSVPADGKEKEGEYKARTKAPQRGVDPDFASQPPLRFDHVPGVVPALSFVRFLVRDDEYGRDSLAAWACVRLDRLRDGYRFVHLLDAQGMETEAVLLVRIAKKLSPVV</sequence>
<name>A0AAE0NDN0_9PEZI</name>
<keyword evidence="4 7" id="KW-0443">Lipid metabolism</keyword>
<feature type="compositionally biased region" description="Low complexity" evidence="8">
    <location>
        <begin position="321"/>
        <end position="330"/>
    </location>
</feature>
<dbReference type="SUPFAM" id="SSF51695">
    <property type="entry name" value="PLC-like phosphodiesterases"/>
    <property type="match status" value="1"/>
</dbReference>
<evidence type="ECO:0000259" key="10">
    <source>
        <dbReference type="PROSITE" id="PS50008"/>
    </source>
</evidence>
<dbReference type="GO" id="GO:0016042">
    <property type="term" value="P:lipid catabolic process"/>
    <property type="evidence" value="ECO:0007669"/>
    <property type="project" value="UniProtKB-KW"/>
</dbReference>
<comment type="caution">
    <text evidence="11">The sequence shown here is derived from an EMBL/GenBank/DDBJ whole genome shotgun (WGS) entry which is preliminary data.</text>
</comment>
<feature type="compositionally biased region" description="Pro residues" evidence="8">
    <location>
        <begin position="278"/>
        <end position="295"/>
    </location>
</feature>
<dbReference type="PROSITE" id="PS50004">
    <property type="entry name" value="C2"/>
    <property type="match status" value="1"/>
</dbReference>
<evidence type="ECO:0000313" key="11">
    <source>
        <dbReference type="EMBL" id="KAK3379580.1"/>
    </source>
</evidence>
<dbReference type="Gene3D" id="2.60.40.150">
    <property type="entry name" value="C2 domain"/>
    <property type="match status" value="1"/>
</dbReference>
<dbReference type="GO" id="GO:0004435">
    <property type="term" value="F:phosphatidylinositol-4,5-bisphosphate phospholipase C activity"/>
    <property type="evidence" value="ECO:0007669"/>
    <property type="project" value="UniProtKB-EC"/>
</dbReference>
<dbReference type="SUPFAM" id="SSF49562">
    <property type="entry name" value="C2 domain (Calcium/lipid-binding domain, CaLB)"/>
    <property type="match status" value="1"/>
</dbReference>
<dbReference type="Pfam" id="PF00388">
    <property type="entry name" value="PI-PLC-X"/>
    <property type="match status" value="2"/>
</dbReference>
<feature type="domain" description="PI-PLC Y-box" evidence="10">
    <location>
        <begin position="487"/>
        <end position="600"/>
    </location>
</feature>
<dbReference type="InterPro" id="IPR000909">
    <property type="entry name" value="PLipase_C_PInositol-sp_X_dom"/>
</dbReference>
<dbReference type="FunFam" id="3.20.20.190:FF:000039">
    <property type="entry name" value="Phosphoinositide phospholipase C"/>
    <property type="match status" value="1"/>
</dbReference>
<reference evidence="11" key="1">
    <citation type="journal article" date="2023" name="Mol. Phylogenet. Evol.">
        <title>Genome-scale phylogeny and comparative genomics of the fungal order Sordariales.</title>
        <authorList>
            <person name="Hensen N."/>
            <person name="Bonometti L."/>
            <person name="Westerberg I."/>
            <person name="Brannstrom I.O."/>
            <person name="Guillou S."/>
            <person name="Cros-Aarteil S."/>
            <person name="Calhoun S."/>
            <person name="Haridas S."/>
            <person name="Kuo A."/>
            <person name="Mondo S."/>
            <person name="Pangilinan J."/>
            <person name="Riley R."/>
            <person name="LaButti K."/>
            <person name="Andreopoulos B."/>
            <person name="Lipzen A."/>
            <person name="Chen C."/>
            <person name="Yan M."/>
            <person name="Daum C."/>
            <person name="Ng V."/>
            <person name="Clum A."/>
            <person name="Steindorff A."/>
            <person name="Ohm R.A."/>
            <person name="Martin F."/>
            <person name="Silar P."/>
            <person name="Natvig D.O."/>
            <person name="Lalanne C."/>
            <person name="Gautier V."/>
            <person name="Ament-Velasquez S.L."/>
            <person name="Kruys A."/>
            <person name="Hutchinson M.I."/>
            <person name="Powell A.J."/>
            <person name="Barry K."/>
            <person name="Miller A.N."/>
            <person name="Grigoriev I.V."/>
            <person name="Debuchy R."/>
            <person name="Gladieux P."/>
            <person name="Hiltunen Thoren M."/>
            <person name="Johannesson H."/>
        </authorList>
    </citation>
    <scope>NUCLEOTIDE SEQUENCE</scope>
    <source>
        <strain evidence="11">CBS 958.72</strain>
    </source>
</reference>
<feature type="compositionally biased region" description="Basic and acidic residues" evidence="8">
    <location>
        <begin position="680"/>
        <end position="690"/>
    </location>
</feature>
<evidence type="ECO:0000256" key="1">
    <source>
        <dbReference type="ARBA" id="ARBA00001195"/>
    </source>
</evidence>
<feature type="compositionally biased region" description="Low complexity" evidence="8">
    <location>
        <begin position="458"/>
        <end position="474"/>
    </location>
</feature>
<feature type="compositionally biased region" description="Low complexity" evidence="8">
    <location>
        <begin position="199"/>
        <end position="216"/>
    </location>
</feature>
<feature type="domain" description="C2" evidence="9">
    <location>
        <begin position="610"/>
        <end position="760"/>
    </location>
</feature>
<evidence type="ECO:0000256" key="2">
    <source>
        <dbReference type="ARBA" id="ARBA00022801"/>
    </source>
</evidence>
<dbReference type="SMART" id="SM00239">
    <property type="entry name" value="C2"/>
    <property type="match status" value="1"/>
</dbReference>
<evidence type="ECO:0000259" key="9">
    <source>
        <dbReference type="PROSITE" id="PS50004"/>
    </source>
</evidence>
<feature type="compositionally biased region" description="Low complexity" evidence="8">
    <location>
        <begin position="10"/>
        <end position="24"/>
    </location>
</feature>
<dbReference type="CDD" id="cd00275">
    <property type="entry name" value="C2_PLC_like"/>
    <property type="match status" value="1"/>
</dbReference>
<proteinExistence type="predicted"/>
<dbReference type="GO" id="GO:0048015">
    <property type="term" value="P:phosphatidylinositol-mediated signaling"/>
    <property type="evidence" value="ECO:0007669"/>
    <property type="project" value="TreeGrafter"/>
</dbReference>
<keyword evidence="3 7" id="KW-0442">Lipid degradation</keyword>
<evidence type="ECO:0000256" key="3">
    <source>
        <dbReference type="ARBA" id="ARBA00022963"/>
    </source>
</evidence>
<dbReference type="InterPro" id="IPR001711">
    <property type="entry name" value="PLipase_C_Pinositol-sp_Y"/>
</dbReference>
<dbReference type="InterPro" id="IPR056584">
    <property type="entry name" value="EF-hand_15"/>
</dbReference>
<dbReference type="EMBL" id="JAULSN010000002">
    <property type="protein sequence ID" value="KAK3379580.1"/>
    <property type="molecule type" value="Genomic_DNA"/>
</dbReference>
<dbReference type="Proteomes" id="UP001287356">
    <property type="component" value="Unassembled WGS sequence"/>
</dbReference>
<evidence type="ECO:0000256" key="8">
    <source>
        <dbReference type="SAM" id="MobiDB-lite"/>
    </source>
</evidence>
<keyword evidence="5" id="KW-0807">Transducer</keyword>
<evidence type="ECO:0000256" key="6">
    <source>
        <dbReference type="ARBA" id="ARBA00059664"/>
    </source>
</evidence>
<evidence type="ECO:0000256" key="7">
    <source>
        <dbReference type="RuleBase" id="RU361133"/>
    </source>
</evidence>
<accession>A0AAE0NDN0</accession>
<dbReference type="InterPro" id="IPR001192">
    <property type="entry name" value="PI-PLC_fam"/>
</dbReference>
<evidence type="ECO:0000256" key="4">
    <source>
        <dbReference type="ARBA" id="ARBA00023098"/>
    </source>
</evidence>
<dbReference type="PROSITE" id="PS50007">
    <property type="entry name" value="PIPLC_X_DOMAIN"/>
    <property type="match status" value="1"/>
</dbReference>
<keyword evidence="12" id="KW-1185">Reference proteome</keyword>
<dbReference type="GO" id="GO:0051209">
    <property type="term" value="P:release of sequestered calcium ion into cytosol"/>
    <property type="evidence" value="ECO:0007669"/>
    <property type="project" value="TreeGrafter"/>
</dbReference>
<dbReference type="Pfam" id="PF00387">
    <property type="entry name" value="PI-PLC-Y"/>
    <property type="match status" value="1"/>
</dbReference>
<dbReference type="PANTHER" id="PTHR10336:SF82">
    <property type="entry name" value="PHOSPHOINOSITIDE PHOSPHOLIPASE C"/>
    <property type="match status" value="1"/>
</dbReference>
<dbReference type="InterPro" id="IPR000008">
    <property type="entry name" value="C2_dom"/>
</dbReference>
<dbReference type="Pfam" id="PF23617">
    <property type="entry name" value="EF-hand_15"/>
    <property type="match status" value="1"/>
</dbReference>
<feature type="compositionally biased region" description="Low complexity" evidence="8">
    <location>
        <begin position="296"/>
        <end position="311"/>
    </location>
</feature>
<feature type="region of interest" description="Disordered" evidence="8">
    <location>
        <begin position="663"/>
        <end position="700"/>
    </location>
</feature>
<dbReference type="PRINTS" id="PR00390">
    <property type="entry name" value="PHPHLIPASEC"/>
</dbReference>
<reference evidence="11" key="2">
    <citation type="submission" date="2023-06" db="EMBL/GenBank/DDBJ databases">
        <authorList>
            <consortium name="Lawrence Berkeley National Laboratory"/>
            <person name="Haridas S."/>
            <person name="Hensen N."/>
            <person name="Bonometti L."/>
            <person name="Westerberg I."/>
            <person name="Brannstrom I.O."/>
            <person name="Guillou S."/>
            <person name="Cros-Aarteil S."/>
            <person name="Calhoun S."/>
            <person name="Kuo A."/>
            <person name="Mondo S."/>
            <person name="Pangilinan J."/>
            <person name="Riley R."/>
            <person name="Labutti K."/>
            <person name="Andreopoulos B."/>
            <person name="Lipzen A."/>
            <person name="Chen C."/>
            <person name="Yanf M."/>
            <person name="Daum C."/>
            <person name="Ng V."/>
            <person name="Clum A."/>
            <person name="Steindorff A."/>
            <person name="Ohm R."/>
            <person name="Martin F."/>
            <person name="Silar P."/>
            <person name="Natvig D."/>
            <person name="Lalanne C."/>
            <person name="Gautier V."/>
            <person name="Ament-Velasquez S.L."/>
            <person name="Kruys A."/>
            <person name="Hutchinson M.I."/>
            <person name="Powell A.J."/>
            <person name="Barry K."/>
            <person name="Miller A.N."/>
            <person name="Grigoriev I.V."/>
            <person name="Debuchy R."/>
            <person name="Gladieux P."/>
            <person name="Thoren M.H."/>
            <person name="Johannesson H."/>
        </authorList>
    </citation>
    <scope>NUCLEOTIDE SEQUENCE</scope>
    <source>
        <strain evidence="11">CBS 958.72</strain>
    </source>
</reference>
<comment type="catalytic activity">
    <reaction evidence="1 7">
        <text>a 1,2-diacyl-sn-glycero-3-phospho-(1D-myo-inositol-4,5-bisphosphate) + H2O = 1D-myo-inositol 1,4,5-trisphosphate + a 1,2-diacyl-sn-glycerol + H(+)</text>
        <dbReference type="Rhea" id="RHEA:33179"/>
        <dbReference type="ChEBI" id="CHEBI:15377"/>
        <dbReference type="ChEBI" id="CHEBI:15378"/>
        <dbReference type="ChEBI" id="CHEBI:17815"/>
        <dbReference type="ChEBI" id="CHEBI:58456"/>
        <dbReference type="ChEBI" id="CHEBI:203600"/>
        <dbReference type="EC" id="3.1.4.11"/>
    </reaction>
</comment>
<dbReference type="Gene3D" id="3.20.20.190">
    <property type="entry name" value="Phosphatidylinositol (PI) phosphodiesterase"/>
    <property type="match status" value="2"/>
</dbReference>
<keyword evidence="2 7" id="KW-0378">Hydrolase</keyword>
<dbReference type="FunFam" id="2.60.40.150:FF:000220">
    <property type="entry name" value="Phosphoinositide phospholipase C"/>
    <property type="match status" value="1"/>
</dbReference>
<comment type="function">
    <text evidence="6">The production of the second messenger molecules diacylglycerol (DAG) and inositol 1,4,5-trisphosphate (IP3) is mediated by activated phosphatidylinositol-specific phospholipase C enzymes.</text>
</comment>
<feature type="region of interest" description="Disordered" evidence="8">
    <location>
        <begin position="430"/>
        <end position="478"/>
    </location>
</feature>
<dbReference type="InterPro" id="IPR017946">
    <property type="entry name" value="PLC-like_Pdiesterase_TIM-brl"/>
</dbReference>
<feature type="region of interest" description="Disordered" evidence="8">
    <location>
        <begin position="194"/>
        <end position="227"/>
    </location>
</feature>
<evidence type="ECO:0000313" key="12">
    <source>
        <dbReference type="Proteomes" id="UP001287356"/>
    </source>
</evidence>
<dbReference type="SMART" id="SM00149">
    <property type="entry name" value="PLCYc"/>
    <property type="match status" value="1"/>
</dbReference>
<dbReference type="AlphaFoldDB" id="A0AAE0NDN0"/>
<dbReference type="PANTHER" id="PTHR10336">
    <property type="entry name" value="PHOSPHOINOSITIDE-SPECIFIC PHOSPHOLIPASE C FAMILY PROTEIN"/>
    <property type="match status" value="1"/>
</dbReference>